<dbReference type="STRING" id="4432.A0A1U8BLV8"/>
<dbReference type="Gene3D" id="1.20.120.1630">
    <property type="match status" value="1"/>
</dbReference>
<evidence type="ECO:0000256" key="7">
    <source>
        <dbReference type="ARBA" id="ARBA00022692"/>
    </source>
</evidence>
<keyword evidence="11" id="KW-1185">Reference proteome</keyword>
<feature type="transmembrane region" description="Helical" evidence="10">
    <location>
        <begin position="117"/>
        <end position="134"/>
    </location>
</feature>
<name>A0A1U8BLV8_NELNU</name>
<feature type="transmembrane region" description="Helical" evidence="10">
    <location>
        <begin position="177"/>
        <end position="205"/>
    </location>
</feature>
<feature type="transmembrane region" description="Helical" evidence="10">
    <location>
        <begin position="58"/>
        <end position="76"/>
    </location>
</feature>
<comment type="similarity">
    <text evidence="2 10">Belongs to the class VI-like SAM-binding methyltransferase superfamily. Isoprenylcysteine carboxyl methyltransferase family.</text>
</comment>
<dbReference type="AlphaFoldDB" id="A0A1U8BLV8"/>
<evidence type="ECO:0000256" key="9">
    <source>
        <dbReference type="ARBA" id="ARBA00023136"/>
    </source>
</evidence>
<comment type="catalytic activity">
    <reaction evidence="10">
        <text>[protein]-C-terminal S-[(2E,6E)-farnesyl]-L-cysteine + S-adenosyl-L-methionine = [protein]-C-terminal S-[(2E,6E)-farnesyl]-L-cysteine methyl ester + S-adenosyl-L-homocysteine</text>
        <dbReference type="Rhea" id="RHEA:21672"/>
        <dbReference type="Rhea" id="RHEA-COMP:12125"/>
        <dbReference type="Rhea" id="RHEA-COMP:12126"/>
        <dbReference type="ChEBI" id="CHEBI:57856"/>
        <dbReference type="ChEBI" id="CHEBI:59789"/>
        <dbReference type="ChEBI" id="CHEBI:90510"/>
        <dbReference type="ChEBI" id="CHEBI:90511"/>
        <dbReference type="EC" id="2.1.1.100"/>
    </reaction>
</comment>
<comment type="cofactor">
    <cofactor evidence="10">
        <name>Zn(2+)</name>
        <dbReference type="ChEBI" id="CHEBI:29105"/>
    </cofactor>
    <text evidence="10">Divalent metal cations. Probably Zn(2+).</text>
</comment>
<feature type="transmembrane region" description="Helical" evidence="10">
    <location>
        <begin position="88"/>
        <end position="111"/>
    </location>
</feature>
<keyword evidence="6 10" id="KW-0949">S-adenosyl-L-methionine</keyword>
<evidence type="ECO:0000256" key="4">
    <source>
        <dbReference type="ARBA" id="ARBA00022603"/>
    </source>
</evidence>
<accession>A0A1U8BLV8</accession>
<evidence type="ECO:0000313" key="11">
    <source>
        <dbReference type="Proteomes" id="UP000189703"/>
    </source>
</evidence>
<dbReference type="OrthoDB" id="422086at2759"/>
<dbReference type="InParanoid" id="A0A1U8BLV8"/>
<dbReference type="GO" id="GO:0005783">
    <property type="term" value="C:endoplasmic reticulum"/>
    <property type="evidence" value="ECO:0000318"/>
    <property type="project" value="GO_Central"/>
</dbReference>
<dbReference type="KEGG" id="nnu:104612300"/>
<dbReference type="GeneID" id="104612300"/>
<dbReference type="EC" id="2.1.1.100" evidence="3 10"/>
<dbReference type="FunCoup" id="A0A1U8BLV8">
    <property type="interactions" value="2417"/>
</dbReference>
<dbReference type="PROSITE" id="PS51564">
    <property type="entry name" value="SAM_ICMT"/>
    <property type="match status" value="1"/>
</dbReference>
<keyword evidence="10" id="KW-0256">Endoplasmic reticulum</keyword>
<dbReference type="GO" id="GO:0032259">
    <property type="term" value="P:methylation"/>
    <property type="evidence" value="ECO:0007669"/>
    <property type="project" value="UniProtKB-KW"/>
</dbReference>
<keyword evidence="9 10" id="KW-0472">Membrane</keyword>
<evidence type="ECO:0000256" key="10">
    <source>
        <dbReference type="RuleBase" id="RU362022"/>
    </source>
</evidence>
<sequence length="239" mass="27796">MLVKETLELARKNLVGVSFRTQEFQLRLHSVDKLVAFVQLKMVTAFVSHTALRQLSQFFAAVVFFHTTEYILAIFFHGRSSVTLSSLLISKNYVIALSFSLLEYMLEIAFFPGLKELWWISNLGLVMVLLGEIIRKTAIITAGHAFTHMIRKYHEEHHMLVTHGIYRFIRHPGYCGFFIWATGSQIMLCNPLCIVAFALVTWRFFSTRIPYEEYFLRQFFGSEYEEYAKRVPSGVPFIK</sequence>
<dbReference type="OMA" id="IKREEAY"/>
<keyword evidence="7 10" id="KW-0812">Transmembrane</keyword>
<keyword evidence="8 10" id="KW-1133">Transmembrane helix</keyword>
<comment type="subcellular location">
    <subcellularLocation>
        <location evidence="10">Endoplasmic reticulum membrane</location>
        <topology evidence="10">Multi-pass membrane protein</topology>
    </subcellularLocation>
    <subcellularLocation>
        <location evidence="1">Membrane</location>
        <topology evidence="1">Multi-pass membrane protein</topology>
    </subcellularLocation>
</comment>
<evidence type="ECO:0000313" key="12">
    <source>
        <dbReference type="RefSeq" id="XP_010277983.1"/>
    </source>
</evidence>
<proteinExistence type="inferred from homology"/>
<dbReference type="PANTHER" id="PTHR12714:SF9">
    <property type="entry name" value="PROTEIN-S-ISOPRENYLCYSTEINE O-METHYLTRANSFERASE"/>
    <property type="match status" value="1"/>
</dbReference>
<evidence type="ECO:0000256" key="1">
    <source>
        <dbReference type="ARBA" id="ARBA00004141"/>
    </source>
</evidence>
<dbReference type="InterPro" id="IPR007269">
    <property type="entry name" value="ICMT_MeTrfase"/>
</dbReference>
<organism evidence="11 12">
    <name type="scientific">Nelumbo nucifera</name>
    <name type="common">Sacred lotus</name>
    <dbReference type="NCBI Taxonomy" id="4432"/>
    <lineage>
        <taxon>Eukaryota</taxon>
        <taxon>Viridiplantae</taxon>
        <taxon>Streptophyta</taxon>
        <taxon>Embryophyta</taxon>
        <taxon>Tracheophyta</taxon>
        <taxon>Spermatophyta</taxon>
        <taxon>Magnoliopsida</taxon>
        <taxon>Proteales</taxon>
        <taxon>Nelumbonaceae</taxon>
        <taxon>Nelumbo</taxon>
    </lineage>
</organism>
<keyword evidence="5" id="KW-0808">Transferase</keyword>
<evidence type="ECO:0000256" key="8">
    <source>
        <dbReference type="ARBA" id="ARBA00022989"/>
    </source>
</evidence>
<keyword evidence="4 10" id="KW-0489">Methyltransferase</keyword>
<dbReference type="GO" id="GO:0005789">
    <property type="term" value="C:endoplasmic reticulum membrane"/>
    <property type="evidence" value="ECO:0007669"/>
    <property type="project" value="UniProtKB-SubCell"/>
</dbReference>
<dbReference type="Proteomes" id="UP000189703">
    <property type="component" value="Unplaced"/>
</dbReference>
<dbReference type="GO" id="GO:0004671">
    <property type="term" value="F:protein C-terminal S-isoprenylcysteine carboxyl O-methyltransferase activity"/>
    <property type="evidence" value="ECO:0000318"/>
    <property type="project" value="GO_Central"/>
</dbReference>
<dbReference type="PANTHER" id="PTHR12714">
    <property type="entry name" value="PROTEIN-S ISOPRENYLCYSTEINE O-METHYLTRANSFERASE"/>
    <property type="match status" value="1"/>
</dbReference>
<protein>
    <recommendedName>
        <fullName evidence="3 10">Protein-S-isoprenylcysteine O-methyltransferase</fullName>
        <ecNumber evidence="3 10">2.1.1.100</ecNumber>
    </recommendedName>
</protein>
<evidence type="ECO:0000256" key="2">
    <source>
        <dbReference type="ARBA" id="ARBA00009140"/>
    </source>
</evidence>
<dbReference type="InterPro" id="IPR025770">
    <property type="entry name" value="PPMT_MeTrfase"/>
</dbReference>
<dbReference type="RefSeq" id="XP_010277983.1">
    <property type="nucleotide sequence ID" value="XM_010279681.2"/>
</dbReference>
<dbReference type="eggNOG" id="KOG2628">
    <property type="taxonomic scope" value="Eukaryota"/>
</dbReference>
<gene>
    <name evidence="12" type="primary">LOC104612300</name>
</gene>
<dbReference type="Pfam" id="PF04140">
    <property type="entry name" value="ICMT"/>
    <property type="match status" value="1"/>
</dbReference>
<evidence type="ECO:0000256" key="6">
    <source>
        <dbReference type="ARBA" id="ARBA00022691"/>
    </source>
</evidence>
<evidence type="ECO:0000256" key="5">
    <source>
        <dbReference type="ARBA" id="ARBA00022679"/>
    </source>
</evidence>
<reference evidence="12" key="1">
    <citation type="submission" date="2025-08" db="UniProtKB">
        <authorList>
            <consortium name="RefSeq"/>
        </authorList>
    </citation>
    <scope>IDENTIFICATION</scope>
</reference>
<evidence type="ECO:0000256" key="3">
    <source>
        <dbReference type="ARBA" id="ARBA00012151"/>
    </source>
</evidence>